<dbReference type="EMBL" id="FQUT01000002">
    <property type="protein sequence ID" value="SHF01378.1"/>
    <property type="molecule type" value="Genomic_DNA"/>
</dbReference>
<reference evidence="2" key="1">
    <citation type="submission" date="2016-11" db="EMBL/GenBank/DDBJ databases">
        <authorList>
            <person name="Varghese N."/>
            <person name="Submissions S."/>
        </authorList>
    </citation>
    <scope>NUCLEOTIDE SEQUENCE [LARGE SCALE GENOMIC DNA]</scope>
    <source>
        <strain evidence="2">DSM 27619</strain>
    </source>
</reference>
<evidence type="ECO:0000313" key="1">
    <source>
        <dbReference type="EMBL" id="SHF01378.1"/>
    </source>
</evidence>
<dbReference type="Proteomes" id="UP000184518">
    <property type="component" value="Unassembled WGS sequence"/>
</dbReference>
<name>A0A1M4Y6P1_9FLAO</name>
<gene>
    <name evidence="1" type="ORF">SAMN05443633_102526</name>
</gene>
<dbReference type="STRING" id="1416778.SAMN05443633_102526"/>
<dbReference type="OrthoDB" id="1259631at2"/>
<keyword evidence="2" id="KW-1185">Reference proteome</keyword>
<organism evidence="1 2">
    <name type="scientific">Chryseobacterium arachidis</name>
    <dbReference type="NCBI Taxonomy" id="1416778"/>
    <lineage>
        <taxon>Bacteria</taxon>
        <taxon>Pseudomonadati</taxon>
        <taxon>Bacteroidota</taxon>
        <taxon>Flavobacteriia</taxon>
        <taxon>Flavobacteriales</taxon>
        <taxon>Weeksellaceae</taxon>
        <taxon>Chryseobacterium group</taxon>
        <taxon>Chryseobacterium</taxon>
    </lineage>
</organism>
<accession>A0A1M4Y6P1</accession>
<evidence type="ECO:0000313" key="2">
    <source>
        <dbReference type="Proteomes" id="UP000184518"/>
    </source>
</evidence>
<sequence length="137" mass="15671">MKKILSIVAIMSFASAFSQQTKIDVKADKDQIEKVYPNGLDKFKQDLAGNLQYTANAYQVLGDFKLDFSVDEKGNISNVKIYPEIFDLTFEREVKRDFSRMKKQFTSGKKENVSVGLSFSRGYKSFDDRVNLTADNR</sequence>
<dbReference type="AlphaFoldDB" id="A0A1M4Y6P1"/>
<proteinExistence type="predicted"/>
<dbReference type="RefSeq" id="WP_143152270.1">
    <property type="nucleotide sequence ID" value="NZ_FQUT01000002.1"/>
</dbReference>
<protein>
    <submittedName>
        <fullName evidence="1">Uncharacterized protein</fullName>
    </submittedName>
</protein>